<organism evidence="9 10">
    <name type="scientific">Inquilinus limosus</name>
    <dbReference type="NCBI Taxonomy" id="171674"/>
    <lineage>
        <taxon>Bacteria</taxon>
        <taxon>Pseudomonadati</taxon>
        <taxon>Pseudomonadota</taxon>
        <taxon>Alphaproteobacteria</taxon>
        <taxon>Rhodospirillales</taxon>
        <taxon>Rhodospirillaceae</taxon>
        <taxon>Inquilinus</taxon>
    </lineage>
</organism>
<evidence type="ECO:0000256" key="6">
    <source>
        <dbReference type="ARBA" id="ARBA00023136"/>
    </source>
</evidence>
<dbReference type="AlphaFoldDB" id="A0A211ZPX2"/>
<feature type="region of interest" description="Disordered" evidence="8">
    <location>
        <begin position="431"/>
        <end position="455"/>
    </location>
</feature>
<keyword evidence="5 7" id="KW-1133">Transmembrane helix</keyword>
<reference evidence="10" key="1">
    <citation type="submission" date="2017-05" db="EMBL/GenBank/DDBJ databases">
        <authorList>
            <person name="Macchi M."/>
            <person name="Festa S."/>
            <person name="Coppotelli B.M."/>
            <person name="Morelli I.S."/>
        </authorList>
    </citation>
    <scope>NUCLEOTIDE SEQUENCE [LARGE SCALE GENOMIC DNA]</scope>
    <source>
        <strain evidence="10">I</strain>
    </source>
</reference>
<protein>
    <recommendedName>
        <fullName evidence="7">UPF0761 membrane protein BWR60_09845</fullName>
    </recommendedName>
</protein>
<gene>
    <name evidence="9" type="ORF">BWR60_09845</name>
</gene>
<dbReference type="STRING" id="1122125.GCA_000423185_01199"/>
<evidence type="ECO:0000256" key="8">
    <source>
        <dbReference type="SAM" id="MobiDB-lite"/>
    </source>
</evidence>
<dbReference type="Proteomes" id="UP000196655">
    <property type="component" value="Unassembled WGS sequence"/>
</dbReference>
<dbReference type="EMBL" id="NHON01000014">
    <property type="protein sequence ID" value="OWJ67289.1"/>
    <property type="molecule type" value="Genomic_DNA"/>
</dbReference>
<dbReference type="Pfam" id="PF03631">
    <property type="entry name" value="Virul_fac_BrkB"/>
    <property type="match status" value="1"/>
</dbReference>
<feature type="transmembrane region" description="Helical" evidence="7">
    <location>
        <begin position="113"/>
        <end position="134"/>
    </location>
</feature>
<proteinExistence type="inferred from homology"/>
<evidence type="ECO:0000256" key="2">
    <source>
        <dbReference type="ARBA" id="ARBA00022475"/>
    </source>
</evidence>
<feature type="transmembrane region" description="Helical" evidence="7">
    <location>
        <begin position="187"/>
        <end position="209"/>
    </location>
</feature>
<evidence type="ECO:0000313" key="10">
    <source>
        <dbReference type="Proteomes" id="UP000196655"/>
    </source>
</evidence>
<dbReference type="PANTHER" id="PTHR30213">
    <property type="entry name" value="INNER MEMBRANE PROTEIN YHJD"/>
    <property type="match status" value="1"/>
</dbReference>
<dbReference type="HAMAP" id="MF_00672">
    <property type="entry name" value="UPF0761"/>
    <property type="match status" value="1"/>
</dbReference>
<dbReference type="GO" id="GO:0005886">
    <property type="term" value="C:plasma membrane"/>
    <property type="evidence" value="ECO:0007669"/>
    <property type="project" value="UniProtKB-SubCell"/>
</dbReference>
<sequence>MASGPGDRQERSRSFGQKARSWAKAIYTFGRYAVLRFWNDRGAQAASALTYSSLLALVPIATIAFSILSAFPAFGVIKGAAQAWLVEMLVPEVGHTVLNYLEGFSQNTGRLTAFSIVGLVVSSVLLLATIEDAFNGIWRVKEQRAWLVRIVTFWAILTLTPILVVASFSFTISFFGSHSGGVAQQLWAPFIGFVPLVLQFIGFTFLYQLIPNRSVRWNDAVIGGAIAAVAFDLSKRLFAWYLREFPAYETIYGALATIPIFLLWLYLAWSIVLIGAVIAAALPDWRSGRLLGGEIDSILPGPRLTIAVAILRELAAASRLGVGLHRPTLVDRVPVGISALDGMLEQLRHARFVERSAADTWLISRDLRITTLADLMRGLGVGMRGKIGEVPGLEGAWLQALADRIHAAEEAHQDSLGVSLAAVLVDEPPAERLAGRGEKPPIPLHRVAPNAEGPP</sequence>
<evidence type="ECO:0000313" key="9">
    <source>
        <dbReference type="EMBL" id="OWJ67289.1"/>
    </source>
</evidence>
<comment type="subcellular location">
    <subcellularLocation>
        <location evidence="1 7">Cell membrane</location>
        <topology evidence="1 7">Multi-pass membrane protein</topology>
    </subcellularLocation>
</comment>
<keyword evidence="10" id="KW-1185">Reference proteome</keyword>
<dbReference type="InterPro" id="IPR017039">
    <property type="entry name" value="Virul_fac_BrkB"/>
</dbReference>
<evidence type="ECO:0000256" key="4">
    <source>
        <dbReference type="ARBA" id="ARBA00022692"/>
    </source>
</evidence>
<dbReference type="RefSeq" id="WP_088150840.1">
    <property type="nucleotide sequence ID" value="NZ_NHON01000014.1"/>
</dbReference>
<feature type="transmembrane region" description="Helical" evidence="7">
    <location>
        <begin position="146"/>
        <end position="175"/>
    </location>
</feature>
<keyword evidence="2 7" id="KW-1003">Cell membrane</keyword>
<evidence type="ECO:0000256" key="1">
    <source>
        <dbReference type="ARBA" id="ARBA00004651"/>
    </source>
</evidence>
<comment type="caution">
    <text evidence="7">Lacks conserved residue(s) required for the propagation of feature annotation.</text>
</comment>
<dbReference type="InterPro" id="IPR023679">
    <property type="entry name" value="UPF0761_bac"/>
</dbReference>
<feature type="transmembrane region" description="Helical" evidence="7">
    <location>
        <begin position="261"/>
        <end position="282"/>
    </location>
</feature>
<dbReference type="PANTHER" id="PTHR30213:SF0">
    <property type="entry name" value="UPF0761 MEMBRANE PROTEIN YIHY"/>
    <property type="match status" value="1"/>
</dbReference>
<evidence type="ECO:0000256" key="7">
    <source>
        <dbReference type="HAMAP-Rule" id="MF_00672"/>
    </source>
</evidence>
<comment type="similarity">
    <text evidence="7">Belongs to the UPF0761 family.</text>
</comment>
<keyword evidence="4 7" id="KW-0812">Transmembrane</keyword>
<evidence type="ECO:0000256" key="3">
    <source>
        <dbReference type="ARBA" id="ARBA00022519"/>
    </source>
</evidence>
<dbReference type="OrthoDB" id="8477159at2"/>
<keyword evidence="3" id="KW-0997">Cell inner membrane</keyword>
<evidence type="ECO:0000256" key="5">
    <source>
        <dbReference type="ARBA" id="ARBA00022989"/>
    </source>
</evidence>
<accession>A0A211ZPX2</accession>
<name>A0A211ZPX2_9PROT</name>
<comment type="caution">
    <text evidence="9">The sequence shown here is derived from an EMBL/GenBank/DDBJ whole genome shotgun (WGS) entry which is preliminary data.</text>
</comment>
<feature type="transmembrane region" description="Helical" evidence="7">
    <location>
        <begin position="50"/>
        <end position="71"/>
    </location>
</feature>
<dbReference type="NCBIfam" id="TIGR00765">
    <property type="entry name" value="yihY_not_rbn"/>
    <property type="match status" value="1"/>
</dbReference>
<keyword evidence="6 7" id="KW-0472">Membrane</keyword>